<proteinExistence type="predicted"/>
<accession>X1BDX1</accession>
<reference evidence="1" key="1">
    <citation type="journal article" date="2014" name="Front. Microbiol.">
        <title>High frequency of phylogenetically diverse reductive dehalogenase-homologous genes in deep subseafloor sedimentary metagenomes.</title>
        <authorList>
            <person name="Kawai M."/>
            <person name="Futagami T."/>
            <person name="Toyoda A."/>
            <person name="Takaki Y."/>
            <person name="Nishi S."/>
            <person name="Hori S."/>
            <person name="Arai W."/>
            <person name="Tsubouchi T."/>
            <person name="Morono Y."/>
            <person name="Uchiyama I."/>
            <person name="Ito T."/>
            <person name="Fujiyama A."/>
            <person name="Inagaki F."/>
            <person name="Takami H."/>
        </authorList>
    </citation>
    <scope>NUCLEOTIDE SEQUENCE</scope>
    <source>
        <strain evidence="1">Expedition CK06-06</strain>
    </source>
</reference>
<dbReference type="EMBL" id="BART01004378">
    <property type="protein sequence ID" value="GAG70191.1"/>
    <property type="molecule type" value="Genomic_DNA"/>
</dbReference>
<feature type="non-terminal residue" evidence="1">
    <location>
        <position position="1"/>
    </location>
</feature>
<evidence type="ECO:0000313" key="1">
    <source>
        <dbReference type="EMBL" id="GAG70191.1"/>
    </source>
</evidence>
<name>X1BDX1_9ZZZZ</name>
<sequence length="82" mass="10131">ESKIDQYFWNTFWEDLNSLTQYCDEIHLQMDKDQNLEIALSLSLLTSNYSEDEKRIPLRFRDLRLILNFITRIYTDYYIIWV</sequence>
<organism evidence="1">
    <name type="scientific">marine sediment metagenome</name>
    <dbReference type="NCBI Taxonomy" id="412755"/>
    <lineage>
        <taxon>unclassified sequences</taxon>
        <taxon>metagenomes</taxon>
        <taxon>ecological metagenomes</taxon>
    </lineage>
</organism>
<dbReference type="AlphaFoldDB" id="X1BDX1"/>
<comment type="caution">
    <text evidence="1">The sequence shown here is derived from an EMBL/GenBank/DDBJ whole genome shotgun (WGS) entry which is preliminary data.</text>
</comment>
<protein>
    <submittedName>
        <fullName evidence="1">Uncharacterized protein</fullName>
    </submittedName>
</protein>
<gene>
    <name evidence="1" type="ORF">S01H4_11042</name>
</gene>